<feature type="transmembrane region" description="Helical" evidence="7">
    <location>
        <begin position="180"/>
        <end position="204"/>
    </location>
</feature>
<feature type="transmembrane region" description="Helical" evidence="7">
    <location>
        <begin position="92"/>
        <end position="111"/>
    </location>
</feature>
<dbReference type="Pfam" id="PF00083">
    <property type="entry name" value="Sugar_tr"/>
    <property type="match status" value="1"/>
</dbReference>
<dbReference type="GO" id="GO:0016020">
    <property type="term" value="C:membrane"/>
    <property type="evidence" value="ECO:0007669"/>
    <property type="project" value="UniProtKB-SubCell"/>
</dbReference>
<name>A0A9W9BR10_9HYPO</name>
<evidence type="ECO:0000256" key="7">
    <source>
        <dbReference type="SAM" id="Phobius"/>
    </source>
</evidence>
<dbReference type="InterPro" id="IPR050360">
    <property type="entry name" value="MFS_Sugar_Transporters"/>
</dbReference>
<feature type="transmembrane region" description="Helical" evidence="7">
    <location>
        <begin position="345"/>
        <end position="362"/>
    </location>
</feature>
<evidence type="ECO:0000313" key="9">
    <source>
        <dbReference type="EMBL" id="KAJ4322148.1"/>
    </source>
</evidence>
<evidence type="ECO:0000256" key="5">
    <source>
        <dbReference type="ARBA" id="ARBA00022989"/>
    </source>
</evidence>
<dbReference type="PANTHER" id="PTHR48022">
    <property type="entry name" value="PLASTIDIC GLUCOSE TRANSPORTER 4"/>
    <property type="match status" value="1"/>
</dbReference>
<feature type="transmembrane region" description="Helical" evidence="7">
    <location>
        <begin position="303"/>
        <end position="325"/>
    </location>
</feature>
<gene>
    <name evidence="9" type="ORF">N0V84_004983</name>
</gene>
<dbReference type="AlphaFoldDB" id="A0A9W9BR10"/>
<sequence>MAIQDTAIDASAERKVEEIQVEHAQQELHRVDLNALSDEAFAWKSKAGLRLSIVILIQGLSVAAFAIDGSIIGSMSALPAFREHFSVGTSGGALALILTGMSIGNIAASLFQWLSDLIGRRGVTFLGNIILIVSCVVQASAPNRAALIVGRVIGGVGCSLSATVGPLYMSEVAPSSRRGLAVGLYCSCYGVGSIVIACVILGGSYMTGNWTWRMPMVFQVVPPVIVACLVYPLTPESPRYLVYKGSITKAKEVIARYHTTDGSLNNPIVGATLEQIQASIESVDSKPWDFSTLWKTKSSTYRLSLIFVYSFMQQCNGTSMLGYYLPGILTLVGIVNTQQQLGINLGMTFVSFLSTIGGSFIVDRATRRSLLMSTMAVFTFFLAMMAITGGLFDSGIAKNAMGILTIVWVYLFQVSNGLLSAALHNIYPNEILHYSQRAKGMGLYSFFQNCFGAAMTYGMGELLAILEWKIYFIFIGIDLGCLYLTWKLFPEFRYLSLEEIDYVFETPGVHPVKMSKQLQRTKVEHKRMVKESKKESEKEVQI</sequence>
<feature type="domain" description="Major facilitator superfamily (MFS) profile" evidence="8">
    <location>
        <begin position="54"/>
        <end position="493"/>
    </location>
</feature>
<keyword evidence="10" id="KW-1185">Reference proteome</keyword>
<evidence type="ECO:0000313" key="10">
    <source>
        <dbReference type="Proteomes" id="UP001140502"/>
    </source>
</evidence>
<feature type="transmembrane region" description="Helical" evidence="7">
    <location>
        <begin position="123"/>
        <end position="141"/>
    </location>
</feature>
<feature type="transmembrane region" description="Helical" evidence="7">
    <location>
        <begin position="369"/>
        <end position="388"/>
    </location>
</feature>
<feature type="transmembrane region" description="Helical" evidence="7">
    <location>
        <begin position="470"/>
        <end position="489"/>
    </location>
</feature>
<feature type="transmembrane region" description="Helical" evidence="7">
    <location>
        <begin position="443"/>
        <end position="464"/>
    </location>
</feature>
<dbReference type="OrthoDB" id="65569at2759"/>
<dbReference type="Gene3D" id="1.20.1250.20">
    <property type="entry name" value="MFS general substrate transporter like domains"/>
    <property type="match status" value="1"/>
</dbReference>
<organism evidence="9 10">
    <name type="scientific">Fusarium piperis</name>
    <dbReference type="NCBI Taxonomy" id="1435070"/>
    <lineage>
        <taxon>Eukaryota</taxon>
        <taxon>Fungi</taxon>
        <taxon>Dikarya</taxon>
        <taxon>Ascomycota</taxon>
        <taxon>Pezizomycotina</taxon>
        <taxon>Sordariomycetes</taxon>
        <taxon>Hypocreomycetidae</taxon>
        <taxon>Hypocreales</taxon>
        <taxon>Nectriaceae</taxon>
        <taxon>Fusarium</taxon>
        <taxon>Fusarium solani species complex</taxon>
    </lineage>
</organism>
<protein>
    <recommendedName>
        <fullName evidence="8">Major facilitator superfamily (MFS) profile domain-containing protein</fullName>
    </recommendedName>
</protein>
<evidence type="ECO:0000256" key="6">
    <source>
        <dbReference type="ARBA" id="ARBA00023136"/>
    </source>
</evidence>
<evidence type="ECO:0000256" key="2">
    <source>
        <dbReference type="ARBA" id="ARBA00010992"/>
    </source>
</evidence>
<keyword evidence="3" id="KW-0813">Transport</keyword>
<proteinExistence type="inferred from homology"/>
<dbReference type="Proteomes" id="UP001140502">
    <property type="component" value="Unassembled WGS sequence"/>
</dbReference>
<accession>A0A9W9BR10</accession>
<dbReference type="InterPro" id="IPR036259">
    <property type="entry name" value="MFS_trans_sf"/>
</dbReference>
<dbReference type="GO" id="GO:0005351">
    <property type="term" value="F:carbohydrate:proton symporter activity"/>
    <property type="evidence" value="ECO:0007669"/>
    <property type="project" value="TreeGrafter"/>
</dbReference>
<dbReference type="SUPFAM" id="SSF103473">
    <property type="entry name" value="MFS general substrate transporter"/>
    <property type="match status" value="1"/>
</dbReference>
<reference evidence="9" key="1">
    <citation type="submission" date="2022-10" db="EMBL/GenBank/DDBJ databases">
        <title>Tapping the CABI collections for fungal endophytes: first genome assemblies for Collariella, Neodidymelliopsis, Ascochyta clinopodiicola, Didymella pomorum, Didymosphaeria variabile, Neocosmospora piperis and Neocucurbitaria cava.</title>
        <authorList>
            <person name="Hill R."/>
        </authorList>
    </citation>
    <scope>NUCLEOTIDE SEQUENCE</scope>
    <source>
        <strain evidence="9">IMI 366586</strain>
    </source>
</reference>
<feature type="transmembrane region" description="Helical" evidence="7">
    <location>
        <begin position="216"/>
        <end position="234"/>
    </location>
</feature>
<dbReference type="InterPro" id="IPR005828">
    <property type="entry name" value="MFS_sugar_transport-like"/>
</dbReference>
<keyword evidence="4 7" id="KW-0812">Transmembrane</keyword>
<keyword evidence="5 7" id="KW-1133">Transmembrane helix</keyword>
<dbReference type="PROSITE" id="PS50850">
    <property type="entry name" value="MFS"/>
    <property type="match status" value="1"/>
</dbReference>
<evidence type="ECO:0000256" key="4">
    <source>
        <dbReference type="ARBA" id="ARBA00022692"/>
    </source>
</evidence>
<dbReference type="PANTHER" id="PTHR48022:SF79">
    <property type="entry name" value="LACTOSE PERMEASE, PUTATIVE (AFU_ORTHOLOGUE AFUA_6G01860)-RELATED"/>
    <property type="match status" value="1"/>
</dbReference>
<evidence type="ECO:0000259" key="8">
    <source>
        <dbReference type="PROSITE" id="PS50850"/>
    </source>
</evidence>
<dbReference type="EMBL" id="JAPEUR010000086">
    <property type="protein sequence ID" value="KAJ4322148.1"/>
    <property type="molecule type" value="Genomic_DNA"/>
</dbReference>
<comment type="similarity">
    <text evidence="2">Belongs to the major facilitator superfamily. Sugar transporter (TC 2.A.1.1) family.</text>
</comment>
<feature type="transmembrane region" description="Helical" evidence="7">
    <location>
        <begin position="147"/>
        <end position="168"/>
    </location>
</feature>
<dbReference type="FunFam" id="1.20.1250.20:FF:000134">
    <property type="entry name" value="MFS sugar transporter protein"/>
    <property type="match status" value="1"/>
</dbReference>
<feature type="transmembrane region" description="Helical" evidence="7">
    <location>
        <begin position="51"/>
        <end position="72"/>
    </location>
</feature>
<evidence type="ECO:0000256" key="1">
    <source>
        <dbReference type="ARBA" id="ARBA00004141"/>
    </source>
</evidence>
<feature type="transmembrane region" description="Helical" evidence="7">
    <location>
        <begin position="400"/>
        <end position="423"/>
    </location>
</feature>
<keyword evidence="6 7" id="KW-0472">Membrane</keyword>
<comment type="caution">
    <text evidence="9">The sequence shown here is derived from an EMBL/GenBank/DDBJ whole genome shotgun (WGS) entry which is preliminary data.</text>
</comment>
<dbReference type="InterPro" id="IPR020846">
    <property type="entry name" value="MFS_dom"/>
</dbReference>
<comment type="subcellular location">
    <subcellularLocation>
        <location evidence="1">Membrane</location>
        <topology evidence="1">Multi-pass membrane protein</topology>
    </subcellularLocation>
</comment>
<evidence type="ECO:0000256" key="3">
    <source>
        <dbReference type="ARBA" id="ARBA00022448"/>
    </source>
</evidence>